<evidence type="ECO:0000313" key="8">
    <source>
        <dbReference type="EMBL" id="KAG7562041.1"/>
    </source>
</evidence>
<dbReference type="PANTHER" id="PTHR28234:SF1">
    <property type="entry name" value="NUCLEAR CONTROL OF ATPASE PROTEIN 2"/>
    <property type="match status" value="1"/>
</dbReference>
<evidence type="ECO:0000256" key="3">
    <source>
        <dbReference type="ARBA" id="ARBA00022989"/>
    </source>
</evidence>
<dbReference type="GO" id="GO:0005741">
    <property type="term" value="C:mitochondrial outer membrane"/>
    <property type="evidence" value="ECO:0007669"/>
    <property type="project" value="TreeGrafter"/>
</dbReference>
<comment type="caution">
    <text evidence="8">The sequence shown here is derived from an EMBL/GenBank/DDBJ whole genome shotgun (WGS) entry which is preliminary data.</text>
</comment>
<evidence type="ECO:0000256" key="6">
    <source>
        <dbReference type="SAM" id="MobiDB-lite"/>
    </source>
</evidence>
<reference evidence="8" key="1">
    <citation type="submission" date="2020-04" db="EMBL/GenBank/DDBJ databases">
        <title>Analysis of mating type loci in Filobasidium floriforme.</title>
        <authorList>
            <person name="Nowrousian M."/>
        </authorList>
    </citation>
    <scope>NUCLEOTIDE SEQUENCE</scope>
    <source>
        <strain evidence="8">CBS 6242</strain>
    </source>
</reference>
<comment type="subcellular location">
    <subcellularLocation>
        <location evidence="1">Mitochondrion membrane</location>
        <topology evidence="1">Multi-pass membrane protein</topology>
    </subcellularLocation>
</comment>
<evidence type="ECO:0000256" key="2">
    <source>
        <dbReference type="ARBA" id="ARBA00022692"/>
    </source>
</evidence>
<feature type="transmembrane region" description="Helical" evidence="7">
    <location>
        <begin position="522"/>
        <end position="542"/>
    </location>
</feature>
<dbReference type="InterPro" id="IPR013946">
    <property type="entry name" value="NCA2-like"/>
</dbReference>
<evidence type="ECO:0000256" key="1">
    <source>
        <dbReference type="ARBA" id="ARBA00004225"/>
    </source>
</evidence>
<evidence type="ECO:0000256" key="7">
    <source>
        <dbReference type="SAM" id="Phobius"/>
    </source>
</evidence>
<evidence type="ECO:0000313" key="9">
    <source>
        <dbReference type="Proteomes" id="UP000812966"/>
    </source>
</evidence>
<keyword evidence="2 7" id="KW-0812">Transmembrane</keyword>
<feature type="region of interest" description="Disordered" evidence="6">
    <location>
        <begin position="285"/>
        <end position="327"/>
    </location>
</feature>
<gene>
    <name evidence="8" type="ORF">FFLO_02513</name>
</gene>
<keyword evidence="9" id="KW-1185">Reference proteome</keyword>
<proteinExistence type="predicted"/>
<dbReference type="Proteomes" id="UP000812966">
    <property type="component" value="Unassembled WGS sequence"/>
</dbReference>
<name>A0A8K0JMS6_9TREE</name>
<evidence type="ECO:0000256" key="5">
    <source>
        <dbReference type="ARBA" id="ARBA00023136"/>
    </source>
</evidence>
<dbReference type="PANTHER" id="PTHR28234">
    <property type="entry name" value="NUCLEAR CONTROL OF ATPASE PROTEIN 2"/>
    <property type="match status" value="1"/>
</dbReference>
<protein>
    <recommendedName>
        <fullName evidence="10">NCA2-domain-containing protein</fullName>
    </recommendedName>
</protein>
<organism evidence="8 9">
    <name type="scientific">Filobasidium floriforme</name>
    <dbReference type="NCBI Taxonomy" id="5210"/>
    <lineage>
        <taxon>Eukaryota</taxon>
        <taxon>Fungi</taxon>
        <taxon>Dikarya</taxon>
        <taxon>Basidiomycota</taxon>
        <taxon>Agaricomycotina</taxon>
        <taxon>Tremellomycetes</taxon>
        <taxon>Filobasidiales</taxon>
        <taxon>Filobasidiaceae</taxon>
        <taxon>Filobasidium</taxon>
    </lineage>
</organism>
<sequence>MSLIRQSTPSYAFEELNHSLTALSTIPISIPISVLGNSETSEVSSASGTIERALRDLSTSKPITRKQLEGVLQTLVDLYDNAQASTQDQGYGQSNTVTTTPIDKVREAQIMARAVTVVWREILDDFMQGALALEHDLNYWQTMLDSRRDIGLYFVQSLPLRVYRLLPNPLKQSAFRIPSMADVQVTRLFRQASPKTALSSLRDLPLPAHNPFTLTRREVLASIKILRKARNEAAEKIGFLASRAPRWEDEAGRTTGSEDNLQVIVAETSRLHQVVCSALDVPIGPAPPARQGSPSPLATPSKRSKNGSSGASRRETASPPPPPSLTAATLLPILRSTLPASITSLTSSLQDHGRPSRLTRLWIPLLLLPPLIKYGSRTARQNQDWIRNQIQNAGETVRGWVVGWVVQPLEGVVQTLKGGGEGLGVAPDSVKSDQASLERMVLDLGKDYYHLSDQGLSDLSSKVKAGNMEDVLKVYESEMRSPVKNAVMGNLIRTLLIQVQKTKYDLSLSLLSLDHLLRSQQLTFAFVGLAPSLLILYGLGGWTKRLWTGERRGSGRRMDYLRGIRDVEKLLITAPRGEKEMSDKDRGLLILAVGNLRKWAAGLRTGDRAAFVDDLRLLEAPSLEREGKLRVIDRIWRTSVLNGRKLGM</sequence>
<keyword evidence="4" id="KW-0496">Mitochondrion</keyword>
<evidence type="ECO:0000256" key="4">
    <source>
        <dbReference type="ARBA" id="ARBA00023128"/>
    </source>
</evidence>
<keyword evidence="3 7" id="KW-1133">Transmembrane helix</keyword>
<dbReference type="EMBL" id="JABELV010000040">
    <property type="protein sequence ID" value="KAG7562041.1"/>
    <property type="molecule type" value="Genomic_DNA"/>
</dbReference>
<keyword evidence="5 7" id="KW-0472">Membrane</keyword>
<accession>A0A8K0JMS6</accession>
<evidence type="ECO:0008006" key="10">
    <source>
        <dbReference type="Google" id="ProtNLM"/>
    </source>
</evidence>
<dbReference type="AlphaFoldDB" id="A0A8K0JMS6"/>
<dbReference type="Pfam" id="PF08637">
    <property type="entry name" value="NCA2"/>
    <property type="match status" value="1"/>
</dbReference>